<proteinExistence type="predicted"/>
<dbReference type="AlphaFoldDB" id="A0A743NZB0"/>
<feature type="region of interest" description="Disordered" evidence="1">
    <location>
        <begin position="80"/>
        <end position="135"/>
    </location>
</feature>
<accession>A0A743NZB0</accession>
<feature type="compositionally biased region" description="Gly residues" evidence="1">
    <location>
        <begin position="244"/>
        <end position="262"/>
    </location>
</feature>
<protein>
    <recommendedName>
        <fullName evidence="5">Attachment protein</fullName>
    </recommendedName>
</protein>
<reference evidence="4" key="2">
    <citation type="submission" date="2020-02" db="EMBL/GenBank/DDBJ databases">
        <authorList>
            <consortium name="NCBI Pathogen Detection Project"/>
        </authorList>
    </citation>
    <scope>NUCLEOTIDE SEQUENCE</scope>
    <source>
        <strain evidence="4">MA.CK_00/00001968</strain>
    </source>
</reference>
<keyword evidence="2" id="KW-0472">Membrane</keyword>
<reference evidence="4" key="1">
    <citation type="journal article" date="2018" name="Genome Biol.">
        <title>SKESA: strategic k-mer extension for scrupulous assemblies.</title>
        <authorList>
            <person name="Souvorov A."/>
            <person name="Agarwala R."/>
            <person name="Lipman D.J."/>
        </authorList>
    </citation>
    <scope>NUCLEOTIDE SEQUENCE</scope>
    <source>
        <strain evidence="4">MA.CK_00/00001968</strain>
    </source>
</reference>
<feature type="compositionally biased region" description="Basic and acidic residues" evidence="1">
    <location>
        <begin position="84"/>
        <end position="107"/>
    </location>
</feature>
<dbReference type="EMBL" id="DAAUQX010000014">
    <property type="protein sequence ID" value="HAF2128004.1"/>
    <property type="molecule type" value="Genomic_DNA"/>
</dbReference>
<evidence type="ECO:0000256" key="2">
    <source>
        <dbReference type="SAM" id="Phobius"/>
    </source>
</evidence>
<feature type="signal peptide" evidence="3">
    <location>
        <begin position="1"/>
        <end position="21"/>
    </location>
</feature>
<sequence>MKSILFLISLVGGLLSFNAYALDYTLPPVVNGPMFHDATVDSNGYFNTTWYGVPYICFNCTFNDDGKTASGTWYRNDGSYDVPFPDKKPDTKPDNPEPDTPDSKPDKPNTSYPVITVTPPPGDGGGVDIHSHSMPPVNDLVELSQAKSSNERDSICGWRGSTGWVRMPNIVKAVSHGMPDIYGEYMGCYYYLSTYGYDDDGNDCDPRINHSCLGVWVGYGAVDQSEPKPNSGDASGNSGVENPGTGGGHGSGGSGHGGGNTDGDGDALLKEVQAFHRDANAYSEVAKDSQDKITDLLGKVDDGINSFHQDFKDSLKQDKDSSSKISDLLDGFSSDFESTSKSAINSIIGSIDKYAPGLKGFGLPDGFYSGGGRCVPLDMSFSFTVPMVNYHVPVKLSTDNVCKFYDGYPRELLRMLIYMLTVFVLIALLKQSLK</sequence>
<feature type="region of interest" description="Disordered" evidence="1">
    <location>
        <begin position="224"/>
        <end position="266"/>
    </location>
</feature>
<organism evidence="4">
    <name type="scientific">Salmonella enterica</name>
    <name type="common">Salmonella choleraesuis</name>
    <dbReference type="NCBI Taxonomy" id="28901"/>
    <lineage>
        <taxon>Bacteria</taxon>
        <taxon>Pseudomonadati</taxon>
        <taxon>Pseudomonadota</taxon>
        <taxon>Gammaproteobacteria</taxon>
        <taxon>Enterobacterales</taxon>
        <taxon>Enterobacteriaceae</taxon>
        <taxon>Salmonella</taxon>
    </lineage>
</organism>
<keyword evidence="2" id="KW-0812">Transmembrane</keyword>
<name>A0A743NZB0_SALER</name>
<gene>
    <name evidence="4" type="ORF">G9F27_002145</name>
</gene>
<evidence type="ECO:0008006" key="5">
    <source>
        <dbReference type="Google" id="ProtNLM"/>
    </source>
</evidence>
<evidence type="ECO:0000256" key="1">
    <source>
        <dbReference type="SAM" id="MobiDB-lite"/>
    </source>
</evidence>
<evidence type="ECO:0000256" key="3">
    <source>
        <dbReference type="SAM" id="SignalP"/>
    </source>
</evidence>
<comment type="caution">
    <text evidence="4">The sequence shown here is derived from an EMBL/GenBank/DDBJ whole genome shotgun (WGS) entry which is preliminary data.</text>
</comment>
<evidence type="ECO:0000313" key="4">
    <source>
        <dbReference type="EMBL" id="HAF2128004.1"/>
    </source>
</evidence>
<feature type="chain" id="PRO_5027861606" description="Attachment protein" evidence="3">
    <location>
        <begin position="22"/>
        <end position="434"/>
    </location>
</feature>
<keyword evidence="3" id="KW-0732">Signal</keyword>
<feature type="transmembrane region" description="Helical" evidence="2">
    <location>
        <begin position="412"/>
        <end position="429"/>
    </location>
</feature>
<keyword evidence="2" id="KW-1133">Transmembrane helix</keyword>